<sequence>MATLETTFAGLKLKNPIIVSSSGLTDSAAKNQKLAAAGAGAIVLKSLFEEQIMMEADWMGDPNMYPEGSDYLVGYIRQHKLGEYLNLIKESKQLCDIPVIASINCYQDADWIDFAKQIEEAGADALEVNILALQTDVQYTYGSFEQRHIDILSHIKKTVKIPVIMKLGDNLTNPIALIDQLYANGAAAVVLFNRFYQPDINIEKLTQISGNIFSNEADLAKALRWIGIASASVGKLDYAASGGIHSPEGVVKAILAGASAVEICSVLYQNSYSVISEYTRFLDSWMERQGMKNINQFKGILNVNDPKGVNTFERTQFLKYFSSHS</sequence>
<comment type="function">
    <text evidence="9">Involved in pyrimidine base degradation. Catalyzes physiologically the reduction of uracil to 5,6-dihydrouracil (DHU) by using NADH as a specific cosubstrate. It also catalyzes the reverse reaction and the reduction of thymine to 5,6-dihydrothymine (DHT).</text>
</comment>
<dbReference type="PANTHER" id="PTHR43073">
    <property type="entry name" value="DIHYDROPYRIMIDINE DEHYDROGENASE [NADP(+)]"/>
    <property type="match status" value="1"/>
</dbReference>
<accession>F3PPN4</accession>
<keyword evidence="6" id="KW-0560">Oxidoreductase</keyword>
<evidence type="ECO:0000259" key="12">
    <source>
        <dbReference type="Pfam" id="PF01180"/>
    </source>
</evidence>
<dbReference type="GO" id="GO:0044205">
    <property type="term" value="P:'de novo' UMP biosynthetic process"/>
    <property type="evidence" value="ECO:0007669"/>
    <property type="project" value="UniProtKB-UniPathway"/>
</dbReference>
<evidence type="ECO:0000256" key="4">
    <source>
        <dbReference type="ARBA" id="ARBA00022643"/>
    </source>
</evidence>
<keyword evidence="5" id="KW-0665">Pyrimidine biosynthesis</keyword>
<evidence type="ECO:0000256" key="9">
    <source>
        <dbReference type="ARBA" id="ARBA00049578"/>
    </source>
</evidence>
<comment type="subunit">
    <text evidence="10">Heterotetramer of 2 PreA and 2 PreT subunits.</text>
</comment>
<evidence type="ECO:0000256" key="11">
    <source>
        <dbReference type="ARBA" id="ARBA00049728"/>
    </source>
</evidence>
<evidence type="ECO:0000256" key="5">
    <source>
        <dbReference type="ARBA" id="ARBA00022975"/>
    </source>
</evidence>
<protein>
    <recommendedName>
        <fullName evidence="11">dihydrouracil dehydrogenase (NAD(+))</fullName>
        <ecNumber evidence="11">1.3.1.1</ecNumber>
    </recommendedName>
</protein>
<evidence type="ECO:0000256" key="8">
    <source>
        <dbReference type="ARBA" id="ARBA00048792"/>
    </source>
</evidence>
<evidence type="ECO:0000256" key="2">
    <source>
        <dbReference type="ARBA" id="ARBA00004725"/>
    </source>
</evidence>
<evidence type="ECO:0000256" key="10">
    <source>
        <dbReference type="ARBA" id="ARBA00049714"/>
    </source>
</evidence>
<comment type="catalytic activity">
    <reaction evidence="7">
        <text>5,6-dihydrothymine + NAD(+) = thymine + NADH + H(+)</text>
        <dbReference type="Rhea" id="RHEA:28791"/>
        <dbReference type="ChEBI" id="CHEBI:15378"/>
        <dbReference type="ChEBI" id="CHEBI:17821"/>
        <dbReference type="ChEBI" id="CHEBI:27468"/>
        <dbReference type="ChEBI" id="CHEBI:57540"/>
        <dbReference type="ChEBI" id="CHEBI:57945"/>
        <dbReference type="EC" id="1.3.1.1"/>
    </reaction>
</comment>
<dbReference type="NCBIfam" id="NF005741">
    <property type="entry name" value="PRK07565.1"/>
    <property type="match status" value="1"/>
</dbReference>
<dbReference type="GO" id="GO:0050661">
    <property type="term" value="F:NADP binding"/>
    <property type="evidence" value="ECO:0007669"/>
    <property type="project" value="TreeGrafter"/>
</dbReference>
<dbReference type="GO" id="GO:0004159">
    <property type="term" value="F:dihydropyrimidine dehydrogenase (NAD+) activity"/>
    <property type="evidence" value="ECO:0007669"/>
    <property type="project" value="UniProtKB-EC"/>
</dbReference>
<evidence type="ECO:0000256" key="7">
    <source>
        <dbReference type="ARBA" id="ARBA00047685"/>
    </source>
</evidence>
<dbReference type="GO" id="GO:0002058">
    <property type="term" value="F:uracil binding"/>
    <property type="evidence" value="ECO:0007669"/>
    <property type="project" value="TreeGrafter"/>
</dbReference>
<comment type="caution">
    <text evidence="13">The sequence shown here is derived from an EMBL/GenBank/DDBJ whole genome shotgun (WGS) entry which is preliminary data.</text>
</comment>
<organism evidence="13 14">
    <name type="scientific">Bacteroides fluxus YIT 12057</name>
    <dbReference type="NCBI Taxonomy" id="763034"/>
    <lineage>
        <taxon>Bacteria</taxon>
        <taxon>Pseudomonadati</taxon>
        <taxon>Bacteroidota</taxon>
        <taxon>Bacteroidia</taxon>
        <taxon>Bacteroidales</taxon>
        <taxon>Bacteroidaceae</taxon>
        <taxon>Bacteroides</taxon>
    </lineage>
</organism>
<keyword evidence="3" id="KW-0285">Flavoprotein</keyword>
<dbReference type="PIRSF" id="PIRSF000164">
    <property type="entry name" value="DHO_oxidase"/>
    <property type="match status" value="1"/>
</dbReference>
<dbReference type="Proteomes" id="UP000003416">
    <property type="component" value="Unassembled WGS sequence"/>
</dbReference>
<dbReference type="RefSeq" id="WP_009123943.1">
    <property type="nucleotide sequence ID" value="NZ_GL882613.1"/>
</dbReference>
<comment type="pathway">
    <text evidence="2">Pyrimidine metabolism; UMP biosynthesis via de novo pathway.</text>
</comment>
<dbReference type="Gene3D" id="3.20.20.70">
    <property type="entry name" value="Aldolase class I"/>
    <property type="match status" value="1"/>
</dbReference>
<feature type="domain" description="Dihydroorotate dehydrogenase catalytic" evidence="12">
    <location>
        <begin position="4"/>
        <end position="278"/>
    </location>
</feature>
<dbReference type="EMBL" id="AFBN01000012">
    <property type="protein sequence ID" value="EGF59221.1"/>
    <property type="molecule type" value="Genomic_DNA"/>
</dbReference>
<keyword evidence="4" id="KW-0288">FMN</keyword>
<dbReference type="STRING" id="763034.HMPREF9446_00686"/>
<dbReference type="GO" id="GO:0006210">
    <property type="term" value="P:thymine catabolic process"/>
    <property type="evidence" value="ECO:0007669"/>
    <property type="project" value="TreeGrafter"/>
</dbReference>
<comment type="cofactor">
    <cofactor evidence="1">
        <name>FMN</name>
        <dbReference type="ChEBI" id="CHEBI:58210"/>
    </cofactor>
</comment>
<proteinExistence type="predicted"/>
<evidence type="ECO:0000256" key="3">
    <source>
        <dbReference type="ARBA" id="ARBA00022630"/>
    </source>
</evidence>
<evidence type="ECO:0000313" key="13">
    <source>
        <dbReference type="EMBL" id="EGF59221.1"/>
    </source>
</evidence>
<comment type="catalytic activity">
    <reaction evidence="8">
        <text>5,6-dihydrouracil + NAD(+) = uracil + NADH + H(+)</text>
        <dbReference type="Rhea" id="RHEA:20189"/>
        <dbReference type="ChEBI" id="CHEBI:15378"/>
        <dbReference type="ChEBI" id="CHEBI:15901"/>
        <dbReference type="ChEBI" id="CHEBI:17568"/>
        <dbReference type="ChEBI" id="CHEBI:57540"/>
        <dbReference type="ChEBI" id="CHEBI:57945"/>
        <dbReference type="EC" id="1.3.1.1"/>
    </reaction>
</comment>
<dbReference type="Pfam" id="PF01180">
    <property type="entry name" value="DHO_dh"/>
    <property type="match status" value="1"/>
</dbReference>
<evidence type="ECO:0000256" key="6">
    <source>
        <dbReference type="ARBA" id="ARBA00023002"/>
    </source>
</evidence>
<dbReference type="InterPro" id="IPR005720">
    <property type="entry name" value="Dihydroorotate_DH_cat"/>
</dbReference>
<dbReference type="PANTHER" id="PTHR43073:SF2">
    <property type="entry name" value="DIHYDROPYRIMIDINE DEHYDROGENASE [NADP(+)]"/>
    <property type="match status" value="1"/>
</dbReference>
<dbReference type="eggNOG" id="COG0167">
    <property type="taxonomic scope" value="Bacteria"/>
</dbReference>
<dbReference type="GO" id="GO:0004152">
    <property type="term" value="F:dihydroorotate dehydrogenase activity"/>
    <property type="evidence" value="ECO:0007669"/>
    <property type="project" value="InterPro"/>
</dbReference>
<reference evidence="13 14" key="1">
    <citation type="submission" date="2011-02" db="EMBL/GenBank/DDBJ databases">
        <authorList>
            <person name="Weinstock G."/>
            <person name="Sodergren E."/>
            <person name="Clifton S."/>
            <person name="Fulton L."/>
            <person name="Fulton B."/>
            <person name="Courtney L."/>
            <person name="Fronick C."/>
            <person name="Harrison M."/>
            <person name="Strong C."/>
            <person name="Farmer C."/>
            <person name="Delahaunty K."/>
            <person name="Markovic C."/>
            <person name="Hall O."/>
            <person name="Minx P."/>
            <person name="Tomlinson C."/>
            <person name="Mitreva M."/>
            <person name="Hou S."/>
            <person name="Chen J."/>
            <person name="Wollam A."/>
            <person name="Pepin K.H."/>
            <person name="Johnson M."/>
            <person name="Bhonagiri V."/>
            <person name="Zhang X."/>
            <person name="Suruliraj S."/>
            <person name="Warren W."/>
            <person name="Chinwalla A."/>
            <person name="Mardis E.R."/>
            <person name="Wilson R.K."/>
        </authorList>
    </citation>
    <scope>NUCLEOTIDE SEQUENCE [LARGE SCALE GENOMIC DNA]</scope>
    <source>
        <strain evidence="13 14">YIT 12057</strain>
    </source>
</reference>
<dbReference type="SUPFAM" id="SSF51395">
    <property type="entry name" value="FMN-linked oxidoreductases"/>
    <property type="match status" value="1"/>
</dbReference>
<name>F3PPN4_9BACE</name>
<dbReference type="UniPathway" id="UPA00070"/>
<dbReference type="GO" id="GO:0006212">
    <property type="term" value="P:uracil catabolic process"/>
    <property type="evidence" value="ECO:0007669"/>
    <property type="project" value="TreeGrafter"/>
</dbReference>
<dbReference type="EC" id="1.3.1.1" evidence="11"/>
<dbReference type="InterPro" id="IPR012135">
    <property type="entry name" value="Dihydroorotate_DH_1_2"/>
</dbReference>
<dbReference type="HOGENOM" id="CLU_042042_4_0_10"/>
<dbReference type="GO" id="GO:0005737">
    <property type="term" value="C:cytoplasm"/>
    <property type="evidence" value="ECO:0007669"/>
    <property type="project" value="InterPro"/>
</dbReference>
<dbReference type="InterPro" id="IPR013785">
    <property type="entry name" value="Aldolase_TIM"/>
</dbReference>
<evidence type="ECO:0000313" key="14">
    <source>
        <dbReference type="Proteomes" id="UP000003416"/>
    </source>
</evidence>
<dbReference type="AlphaFoldDB" id="F3PPN4"/>
<keyword evidence="14" id="KW-1185">Reference proteome</keyword>
<gene>
    <name evidence="13" type="ORF">HMPREF9446_00686</name>
</gene>
<dbReference type="GeneID" id="86048459"/>
<evidence type="ECO:0000256" key="1">
    <source>
        <dbReference type="ARBA" id="ARBA00001917"/>
    </source>
</evidence>